<keyword evidence="1" id="KW-0540">Nuclease</keyword>
<evidence type="ECO:0000256" key="2">
    <source>
        <dbReference type="ARBA" id="ARBA00022801"/>
    </source>
</evidence>
<dbReference type="Gene3D" id="3.40.50.1010">
    <property type="entry name" value="5'-nuclease"/>
    <property type="match status" value="1"/>
</dbReference>
<keyword evidence="3" id="KW-0238">DNA-binding</keyword>
<dbReference type="InterPro" id="IPR036279">
    <property type="entry name" value="5-3_exonuclease_C_sf"/>
</dbReference>
<dbReference type="SUPFAM" id="SSF88723">
    <property type="entry name" value="PIN domain-like"/>
    <property type="match status" value="1"/>
</dbReference>
<dbReference type="PANTHER" id="PTHR42646:SF2">
    <property type="entry name" value="5'-3' EXONUCLEASE FAMILY PROTEIN"/>
    <property type="match status" value="1"/>
</dbReference>
<dbReference type="SMART" id="SM00279">
    <property type="entry name" value="HhH2"/>
    <property type="match status" value="1"/>
</dbReference>
<dbReference type="InterPro" id="IPR020046">
    <property type="entry name" value="5-3_exonucl_a-hlix_arch_N"/>
</dbReference>
<gene>
    <name evidence="5" type="ORF">AMSG_09681</name>
</gene>
<dbReference type="Pfam" id="PF01367">
    <property type="entry name" value="5_3_exonuc"/>
    <property type="match status" value="1"/>
</dbReference>
<dbReference type="Gene3D" id="1.20.1060.10">
    <property type="entry name" value="Taq DNA Polymerase, Chain T, domain 4"/>
    <property type="match status" value="1"/>
</dbReference>
<dbReference type="RefSeq" id="XP_013754037.1">
    <property type="nucleotide sequence ID" value="XM_013898583.1"/>
</dbReference>
<dbReference type="SMART" id="SM00475">
    <property type="entry name" value="53EXOc"/>
    <property type="match status" value="1"/>
</dbReference>
<dbReference type="EMBL" id="GL349485">
    <property type="protein sequence ID" value="KNC54023.1"/>
    <property type="molecule type" value="Genomic_DNA"/>
</dbReference>
<keyword evidence="6" id="KW-1185">Reference proteome</keyword>
<organism evidence="5 6">
    <name type="scientific">Thecamonas trahens ATCC 50062</name>
    <dbReference type="NCBI Taxonomy" id="461836"/>
    <lineage>
        <taxon>Eukaryota</taxon>
        <taxon>Apusozoa</taxon>
        <taxon>Apusomonadida</taxon>
        <taxon>Apusomonadidae</taxon>
        <taxon>Thecamonas</taxon>
    </lineage>
</organism>
<dbReference type="Pfam" id="PF02739">
    <property type="entry name" value="5_3_exonuc_N"/>
    <property type="match status" value="1"/>
</dbReference>
<dbReference type="InterPro" id="IPR043502">
    <property type="entry name" value="DNA/RNA_pol_sf"/>
</dbReference>
<dbReference type="PANTHER" id="PTHR42646">
    <property type="entry name" value="FLAP ENDONUCLEASE XNI"/>
    <property type="match status" value="1"/>
</dbReference>
<sequence length="703" mass="72595">MFGEYKAGRPPPPSGLGYQFVALRQLMDDLGFVSLAVPSAEADDVLASLAVQTAARLVDCGGAVWIVTGDKDMMQVVSDERNIALYHPSKPEWITETEVMDKFGVTPELVPHVQAITGDAVDNIVGVQGVGPKTASALIAKHGPVPELLAALAAPGVKHTKRSLAIVDAGDRITANLGLTTLTTDLPDLPDVFDSNAPRTKADLLQHPAFVAFCEDHGFASLLRASRAAAVQGTTTEPPAPAPMTKLETANTLAAYLESADGAISIVPYTAGSGQLIGFGLATVDGPPAFAQLADGAATVVARYLMARPSGAPPLVAFCATSLLTQLDQTSPDALARIAPTAFDDVSLMFYTVTHCASAKTKRRELADVALARLAVSIPREPRSADDAALHAATLAALHADLGDAIADPSRERLAHLYATVDKPALLPLVAMQTRGIQVDAAAVAALLASLQDRVDAAKDAVVAAAELPADAAAELSLESYQQVANLVYNVAGLPKLHANASSVSRPVLRRLSEETGSPLPQLICDYRAAAATVSLAQLAADSAIDATGLLHLQRASLVSCPDGHIDYDPAVLVGALDTLAADVVVGDYGVAPLASAEQAKLVADARSRGYVETTTGRRIECSMHSNGAELASLAARSVAADIGKAALASIWKTSALPALAIVSQASIPAAHIVVAANDNSAQLLDKTVRSGVAARLGVDLVP</sequence>
<protein>
    <submittedName>
        <fullName evidence="5">DNA polymerase I</fullName>
    </submittedName>
</protein>
<evidence type="ECO:0000259" key="4">
    <source>
        <dbReference type="SMART" id="SM00475"/>
    </source>
</evidence>
<dbReference type="GO" id="GO:0033567">
    <property type="term" value="P:DNA replication, Okazaki fragment processing"/>
    <property type="evidence" value="ECO:0007669"/>
    <property type="project" value="InterPro"/>
</dbReference>
<feature type="domain" description="5'-3' exonuclease" evidence="4">
    <location>
        <begin position="1"/>
        <end position="199"/>
    </location>
</feature>
<dbReference type="GeneID" id="25568092"/>
<dbReference type="CDD" id="cd09898">
    <property type="entry name" value="H3TH_53EXO"/>
    <property type="match status" value="1"/>
</dbReference>
<evidence type="ECO:0000256" key="1">
    <source>
        <dbReference type="ARBA" id="ARBA00022722"/>
    </source>
</evidence>
<evidence type="ECO:0000313" key="5">
    <source>
        <dbReference type="EMBL" id="KNC54023.1"/>
    </source>
</evidence>
<dbReference type="CDD" id="cd09859">
    <property type="entry name" value="PIN_53EXO"/>
    <property type="match status" value="1"/>
</dbReference>
<evidence type="ECO:0000256" key="3">
    <source>
        <dbReference type="ARBA" id="ARBA00023125"/>
    </source>
</evidence>
<dbReference type="InterPro" id="IPR038969">
    <property type="entry name" value="FEN"/>
</dbReference>
<dbReference type="GO" id="GO:0008409">
    <property type="term" value="F:5'-3' exonuclease activity"/>
    <property type="evidence" value="ECO:0007669"/>
    <property type="project" value="InterPro"/>
</dbReference>
<dbReference type="GO" id="GO:0003677">
    <property type="term" value="F:DNA binding"/>
    <property type="evidence" value="ECO:0007669"/>
    <property type="project" value="UniProtKB-KW"/>
</dbReference>
<evidence type="ECO:0000313" key="6">
    <source>
        <dbReference type="Proteomes" id="UP000054408"/>
    </source>
</evidence>
<proteinExistence type="predicted"/>
<dbReference type="SUPFAM" id="SSF56672">
    <property type="entry name" value="DNA/RNA polymerases"/>
    <property type="match status" value="1"/>
</dbReference>
<dbReference type="GO" id="GO:0017108">
    <property type="term" value="F:5'-flap endonuclease activity"/>
    <property type="evidence" value="ECO:0007669"/>
    <property type="project" value="InterPro"/>
</dbReference>
<accession>A0A0L0DRE8</accession>
<name>A0A0L0DRE8_THETB</name>
<dbReference type="InterPro" id="IPR020045">
    <property type="entry name" value="DNA_polI_H3TH"/>
</dbReference>
<dbReference type="InterPro" id="IPR029060">
    <property type="entry name" value="PIN-like_dom_sf"/>
</dbReference>
<dbReference type="SUPFAM" id="SSF47807">
    <property type="entry name" value="5' to 3' exonuclease, C-terminal subdomain"/>
    <property type="match status" value="1"/>
</dbReference>
<dbReference type="Proteomes" id="UP000054408">
    <property type="component" value="Unassembled WGS sequence"/>
</dbReference>
<reference evidence="5 6" key="1">
    <citation type="submission" date="2010-05" db="EMBL/GenBank/DDBJ databases">
        <title>The Genome Sequence of Thecamonas trahens ATCC 50062.</title>
        <authorList>
            <consortium name="The Broad Institute Genome Sequencing Platform"/>
            <person name="Russ C."/>
            <person name="Cuomo C."/>
            <person name="Shea T."/>
            <person name="Young S.K."/>
            <person name="Zeng Q."/>
            <person name="Koehrsen M."/>
            <person name="Haas B."/>
            <person name="Borodovsky M."/>
            <person name="Guigo R."/>
            <person name="Alvarado L."/>
            <person name="Berlin A."/>
            <person name="Bochicchio J."/>
            <person name="Borenstein D."/>
            <person name="Chapman S."/>
            <person name="Chen Z."/>
            <person name="Freedman E."/>
            <person name="Gellesch M."/>
            <person name="Goldberg J."/>
            <person name="Griggs A."/>
            <person name="Gujja S."/>
            <person name="Heilman E."/>
            <person name="Heiman D."/>
            <person name="Hepburn T."/>
            <person name="Howarth C."/>
            <person name="Jen D."/>
            <person name="Larson L."/>
            <person name="Mehta T."/>
            <person name="Park D."/>
            <person name="Pearson M."/>
            <person name="Roberts A."/>
            <person name="Saif S."/>
            <person name="Shenoy N."/>
            <person name="Sisk P."/>
            <person name="Stolte C."/>
            <person name="Sykes S."/>
            <person name="Thomson T."/>
            <person name="Walk T."/>
            <person name="White J."/>
            <person name="Yandava C."/>
            <person name="Burger G."/>
            <person name="Gray M.W."/>
            <person name="Holland P.W.H."/>
            <person name="King N."/>
            <person name="Lang F.B.F."/>
            <person name="Roger A.J."/>
            <person name="Ruiz-Trillo I."/>
            <person name="Lander E."/>
            <person name="Nusbaum C."/>
        </authorList>
    </citation>
    <scope>NUCLEOTIDE SEQUENCE [LARGE SCALE GENOMIC DNA]</scope>
    <source>
        <strain evidence="5 6">ATCC 50062</strain>
    </source>
</reference>
<dbReference type="Gene3D" id="1.10.150.20">
    <property type="entry name" value="5' to 3' exonuclease, C-terminal subdomain"/>
    <property type="match status" value="1"/>
</dbReference>
<dbReference type="AlphaFoldDB" id="A0A0L0DRE8"/>
<dbReference type="InterPro" id="IPR008918">
    <property type="entry name" value="HhH2"/>
</dbReference>
<keyword evidence="2" id="KW-0378">Hydrolase</keyword>
<dbReference type="OrthoDB" id="275278at2759"/>
<dbReference type="InterPro" id="IPR002421">
    <property type="entry name" value="5-3_exonuclease"/>
</dbReference>